<dbReference type="PROSITE" id="PS50088">
    <property type="entry name" value="ANK_REPEAT"/>
    <property type="match status" value="1"/>
</dbReference>
<dbReference type="Pfam" id="PF00023">
    <property type="entry name" value="Ank"/>
    <property type="match status" value="1"/>
</dbReference>
<evidence type="ECO:0000313" key="4">
    <source>
        <dbReference type="Proteomes" id="UP001373714"/>
    </source>
</evidence>
<comment type="caution">
    <text evidence="3">The sequence shown here is derived from an EMBL/GenBank/DDBJ whole genome shotgun (WGS) entry which is preliminary data.</text>
</comment>
<dbReference type="SUPFAM" id="SSF48403">
    <property type="entry name" value="Ankyrin repeat"/>
    <property type="match status" value="1"/>
</dbReference>
<keyword evidence="4" id="KW-1185">Reference proteome</keyword>
<dbReference type="Gene3D" id="1.25.40.20">
    <property type="entry name" value="Ankyrin repeat-containing domain"/>
    <property type="match status" value="1"/>
</dbReference>
<proteinExistence type="predicted"/>
<gene>
    <name evidence="3" type="ORF">TWF730_003751</name>
</gene>
<evidence type="ECO:0000259" key="2">
    <source>
        <dbReference type="Pfam" id="PF14420"/>
    </source>
</evidence>
<evidence type="ECO:0000256" key="1">
    <source>
        <dbReference type="PROSITE-ProRule" id="PRU00023"/>
    </source>
</evidence>
<dbReference type="Pfam" id="PF14420">
    <property type="entry name" value="Clr5"/>
    <property type="match status" value="1"/>
</dbReference>
<dbReference type="InterPro" id="IPR002110">
    <property type="entry name" value="Ankyrin_rpt"/>
</dbReference>
<dbReference type="PROSITE" id="PS50297">
    <property type="entry name" value="ANK_REP_REGION"/>
    <property type="match status" value="1"/>
</dbReference>
<keyword evidence="1" id="KW-0040">ANK repeat</keyword>
<name>A0AAV9U394_9PEZI</name>
<accession>A0AAV9U394</accession>
<dbReference type="Proteomes" id="UP001373714">
    <property type="component" value="Unassembled WGS sequence"/>
</dbReference>
<dbReference type="InterPro" id="IPR025676">
    <property type="entry name" value="Clr5_dom"/>
</dbReference>
<sequence>MALVVSKKRARPCPELDDFKDEIIRRYHLGYSLEKLVSTCNEDFGIQATESQYKGRLYGPWNCRKRIRAYEWVEIDRQMTEREKKETQVVLKGGACISQRALERGRKRNATFTKRLFAAAGVSFNKGENFNIGPRSPQAIEISSPISLNDFTMDVLKRRPKIPFSIIYRLPIMRSQIALNRALQHSSPAPLKPRTAVSLAKYHPSLPLLKVILFRLSNDMFDKDEIYKLLDDVDKLNYRDALKQLLSIKTVSTEAAASNIIYQLYERLDGELATHILETYPKIRYRMYEIAQFILGDLHCDAEFSYGMDSVIYGVQFSNEHYRYEISAEMEERGWEFVSSLQLICADIERFNTRPADVDDARTLFILCKELGHDLRRFSTLWDSESVPALDIEWRWRPGYYCYLPLLTADSCSVVPLVRAGFRSGHALLALKSTIENDYNLFQVSQEVFYPSWEPPNDLGLLRFTVDQAGNFTDRRLREVLRDAVKDLMVMRSCLMGPGGVVRIQEGYPCFPECEQIVETEEHHIRVLLLYIGMMRPELVPSIFDHIQRHNHGRDDYDVILLSLLQHFLVFSKDSPRPLMLEFPTWFLGWPSFHATLNIFEWLLVCGGDDLRALVQKRVWPYIQRGIIAANLSDYIWGKTEEFFEQWPLPELSELLQVCVKHGFDLESPVEDPDLLADTDLYDTRVRNPMEMPEYLYPFSVKIAPQGQQSLLHIIFRQWGIYSGLFNVLLSLGASHQGLQDSFRLDDIAYCGDENDHQSMEWSLNRKFLAAMRNKDYGAISREWKSRIIMHKKVPDQWVALNKAVHGVVALNLNEVAAGPGSAARSAFRTYQRFPGYPGRNIVDHGWDEWPTIEPNCVDFVDQLTERLFSAKLNGTGLDIQAGVKLIKYIMTTPAEQFFNLGTSDTEHLCLETDTDRDGLDIFRSHILEYSIGHLEPRRIGHLEHSRGNLQAIEDLLRDPKCIPVPLQNPKSLVDRVAEHSLNLLKLFTPSWVTIEESYRRGARPLHRAISARQLNTIIYLLSEGADIYARDGSRSGLTAIQQAVHAGQIDTVALFLEVDPNCANHALEAAIERESWRLHIKKYIEDWISKRQEIHGNGNVVNTANISDRVSQALPGLGLSSAVLSEVA</sequence>
<feature type="repeat" description="ANK" evidence="1">
    <location>
        <begin position="1001"/>
        <end position="1033"/>
    </location>
</feature>
<dbReference type="SMART" id="SM00248">
    <property type="entry name" value="ANK"/>
    <property type="match status" value="2"/>
</dbReference>
<reference evidence="3 4" key="1">
    <citation type="submission" date="2019-10" db="EMBL/GenBank/DDBJ databases">
        <authorList>
            <person name="Palmer J.M."/>
        </authorList>
    </citation>
    <scope>NUCLEOTIDE SEQUENCE [LARGE SCALE GENOMIC DNA]</scope>
    <source>
        <strain evidence="3 4">TWF730</strain>
    </source>
</reference>
<dbReference type="EMBL" id="JAVHNS010000015">
    <property type="protein sequence ID" value="KAK6334537.1"/>
    <property type="molecule type" value="Genomic_DNA"/>
</dbReference>
<evidence type="ECO:0000313" key="3">
    <source>
        <dbReference type="EMBL" id="KAK6334537.1"/>
    </source>
</evidence>
<protein>
    <recommendedName>
        <fullName evidence="2">Clr5 domain-containing protein</fullName>
    </recommendedName>
</protein>
<organism evidence="3 4">
    <name type="scientific">Orbilia blumenaviensis</name>
    <dbReference type="NCBI Taxonomy" id="1796055"/>
    <lineage>
        <taxon>Eukaryota</taxon>
        <taxon>Fungi</taxon>
        <taxon>Dikarya</taxon>
        <taxon>Ascomycota</taxon>
        <taxon>Pezizomycotina</taxon>
        <taxon>Orbiliomycetes</taxon>
        <taxon>Orbiliales</taxon>
        <taxon>Orbiliaceae</taxon>
        <taxon>Orbilia</taxon>
    </lineage>
</organism>
<dbReference type="InterPro" id="IPR036770">
    <property type="entry name" value="Ankyrin_rpt-contain_sf"/>
</dbReference>
<dbReference type="AlphaFoldDB" id="A0AAV9U394"/>
<feature type="domain" description="Clr5" evidence="2">
    <location>
        <begin position="15"/>
        <end position="65"/>
    </location>
</feature>